<dbReference type="Proteomes" id="UP001309876">
    <property type="component" value="Unassembled WGS sequence"/>
</dbReference>
<organism evidence="2 3">
    <name type="scientific">Lithohypha guttulata</name>
    <dbReference type="NCBI Taxonomy" id="1690604"/>
    <lineage>
        <taxon>Eukaryota</taxon>
        <taxon>Fungi</taxon>
        <taxon>Dikarya</taxon>
        <taxon>Ascomycota</taxon>
        <taxon>Pezizomycotina</taxon>
        <taxon>Eurotiomycetes</taxon>
        <taxon>Chaetothyriomycetidae</taxon>
        <taxon>Chaetothyriales</taxon>
        <taxon>Trichomeriaceae</taxon>
        <taxon>Lithohypha</taxon>
    </lineage>
</organism>
<dbReference type="AlphaFoldDB" id="A0AAN7YJ41"/>
<reference evidence="2 3" key="1">
    <citation type="submission" date="2023-08" db="EMBL/GenBank/DDBJ databases">
        <title>Black Yeasts Isolated from many extreme environments.</title>
        <authorList>
            <person name="Coleine C."/>
            <person name="Stajich J.E."/>
            <person name="Selbmann L."/>
        </authorList>
    </citation>
    <scope>NUCLEOTIDE SEQUENCE [LARGE SCALE GENOMIC DNA]</scope>
    <source>
        <strain evidence="2 3">CCFEE 5910</strain>
    </source>
</reference>
<name>A0AAN7YJ41_9EURO</name>
<feature type="region of interest" description="Disordered" evidence="1">
    <location>
        <begin position="1"/>
        <end position="95"/>
    </location>
</feature>
<comment type="caution">
    <text evidence="2">The sequence shown here is derived from an EMBL/GenBank/DDBJ whole genome shotgun (WGS) entry which is preliminary data.</text>
</comment>
<gene>
    <name evidence="2" type="ORF">LTR05_000172</name>
</gene>
<feature type="compositionally biased region" description="Basic and acidic residues" evidence="1">
    <location>
        <begin position="31"/>
        <end position="43"/>
    </location>
</feature>
<evidence type="ECO:0000256" key="1">
    <source>
        <dbReference type="SAM" id="MobiDB-lite"/>
    </source>
</evidence>
<proteinExistence type="predicted"/>
<keyword evidence="3" id="KW-1185">Reference proteome</keyword>
<evidence type="ECO:0000313" key="3">
    <source>
        <dbReference type="Proteomes" id="UP001309876"/>
    </source>
</evidence>
<dbReference type="EMBL" id="JAVRRJ010000001">
    <property type="protein sequence ID" value="KAK5090003.1"/>
    <property type="molecule type" value="Genomic_DNA"/>
</dbReference>
<accession>A0AAN7YJ41</accession>
<evidence type="ECO:0000313" key="2">
    <source>
        <dbReference type="EMBL" id="KAK5090003.1"/>
    </source>
</evidence>
<protein>
    <submittedName>
        <fullName evidence="2">Uncharacterized protein</fullName>
    </submittedName>
</protein>
<sequence length="140" mass="15912">MTSTTIPMPRRQPRNNSDHADSGRRTRRTHRFDSDIRDSDQEPPRPNSRPLAASRPPRIFSISPLSANEQGYFQNARPRAHSNSKDHRNNDETDDDTFVIYSEHLAASLQAGIFAQNRRLNRVQHVPKIVNVQSARSSGS</sequence>
<feature type="compositionally biased region" description="Polar residues" evidence="1">
    <location>
        <begin position="63"/>
        <end position="73"/>
    </location>
</feature>